<reference evidence="2 3" key="1">
    <citation type="submission" date="2018-07" db="EMBL/GenBank/DDBJ databases">
        <title>The complete nuclear genome of the prasinophyte Chloropicon primus (CCMP1205).</title>
        <authorList>
            <person name="Pombert J.-F."/>
            <person name="Otis C."/>
            <person name="Turmel M."/>
            <person name="Lemieux C."/>
        </authorList>
    </citation>
    <scope>NUCLEOTIDE SEQUENCE [LARGE SCALE GENOMIC DNA]</scope>
    <source>
        <strain evidence="2 3">CCMP1205</strain>
    </source>
</reference>
<keyword evidence="3" id="KW-1185">Reference proteome</keyword>
<feature type="transmembrane region" description="Helical" evidence="1">
    <location>
        <begin position="96"/>
        <end position="114"/>
    </location>
</feature>
<sequence length="201" mass="23245">MVQEETYVEHRIFMNPVLQQRKASLYSWFCVQPYFCTEFPVPLQDSFTAAEWNSKIIGPLNEISLMIFPPLRLLMSLVFIPLGLFLCVLTRTLPRLLIILFCSMAFLGLLNGFLTSTVVADLYFQRLTVFLNDYFAEERDLRFAFITSSSRSGMRLRASYLGTERYLSIRKRRIRQELITDEMIAVGVVSPNNTYSIALPV</sequence>
<dbReference type="Proteomes" id="UP000316726">
    <property type="component" value="Chromosome 5"/>
</dbReference>
<dbReference type="EMBL" id="CP031038">
    <property type="protein sequence ID" value="QDZ21181.1"/>
    <property type="molecule type" value="Genomic_DNA"/>
</dbReference>
<accession>A0A5B8MLJ0</accession>
<proteinExistence type="predicted"/>
<keyword evidence="1" id="KW-0472">Membrane</keyword>
<dbReference type="AlphaFoldDB" id="A0A5B8MLJ0"/>
<organism evidence="2 3">
    <name type="scientific">Chloropicon primus</name>
    <dbReference type="NCBI Taxonomy" id="1764295"/>
    <lineage>
        <taxon>Eukaryota</taxon>
        <taxon>Viridiplantae</taxon>
        <taxon>Chlorophyta</taxon>
        <taxon>Chloropicophyceae</taxon>
        <taxon>Chloropicales</taxon>
        <taxon>Chloropicaceae</taxon>
        <taxon>Chloropicon</taxon>
    </lineage>
</organism>
<evidence type="ECO:0000256" key="1">
    <source>
        <dbReference type="SAM" id="Phobius"/>
    </source>
</evidence>
<evidence type="ECO:0000313" key="2">
    <source>
        <dbReference type="EMBL" id="QDZ21181.1"/>
    </source>
</evidence>
<protein>
    <submittedName>
        <fullName evidence="2">Uncharacterized protein</fullName>
    </submittedName>
</protein>
<keyword evidence="1" id="KW-0812">Transmembrane</keyword>
<gene>
    <name evidence="2" type="ORF">A3770_05p36990</name>
</gene>
<feature type="transmembrane region" description="Helical" evidence="1">
    <location>
        <begin position="71"/>
        <end position="89"/>
    </location>
</feature>
<keyword evidence="1" id="KW-1133">Transmembrane helix</keyword>
<evidence type="ECO:0000313" key="3">
    <source>
        <dbReference type="Proteomes" id="UP000316726"/>
    </source>
</evidence>
<name>A0A5B8MLJ0_9CHLO</name>